<evidence type="ECO:0000313" key="3">
    <source>
        <dbReference type="Proteomes" id="UP001214629"/>
    </source>
</evidence>
<dbReference type="Proteomes" id="UP001214629">
    <property type="component" value="Chromosome"/>
</dbReference>
<feature type="coiled-coil region" evidence="1">
    <location>
        <begin position="47"/>
        <end position="74"/>
    </location>
</feature>
<reference evidence="2 3" key="1">
    <citation type="submission" date="2022-04" db="EMBL/GenBank/DDBJ databases">
        <title>Whole genome of Spiroplasma citri.</title>
        <authorList>
            <person name="Khanchezar A."/>
            <person name="Izadpanah K."/>
            <person name="Taghavi M."/>
            <person name="Ghorbani A."/>
            <person name="Beven L."/>
        </authorList>
    </citation>
    <scope>NUCLEOTIDE SEQUENCE [LARGE SCALE GENOMIC DNA]</scope>
    <source>
        <strain evidence="2 3">D4</strain>
    </source>
</reference>
<keyword evidence="3" id="KW-1185">Reference proteome</keyword>
<dbReference type="InterPro" id="IPR036188">
    <property type="entry name" value="FAD/NAD-bd_sf"/>
</dbReference>
<sequence length="75" mass="8650">MDLQLIKFPSETMLGTLVNYVTNPKQRDLKPMKANIGIVPTLTTKLKSKTEKNLAIYSRTIKKLKETIKKYQIKL</sequence>
<gene>
    <name evidence="2" type="ORF">M0C40_01275</name>
</gene>
<keyword evidence="1" id="KW-0175">Coiled coil</keyword>
<evidence type="ECO:0000313" key="2">
    <source>
        <dbReference type="EMBL" id="WFG97359.1"/>
    </source>
</evidence>
<organism evidence="2 3">
    <name type="scientific">Spiroplasma citri</name>
    <dbReference type="NCBI Taxonomy" id="2133"/>
    <lineage>
        <taxon>Bacteria</taxon>
        <taxon>Bacillati</taxon>
        <taxon>Mycoplasmatota</taxon>
        <taxon>Mollicutes</taxon>
        <taxon>Entomoplasmatales</taxon>
        <taxon>Spiroplasmataceae</taxon>
        <taxon>Spiroplasma</taxon>
    </lineage>
</organism>
<dbReference type="EMBL" id="CP096246">
    <property type="protein sequence ID" value="WFG97359.1"/>
    <property type="molecule type" value="Genomic_DNA"/>
</dbReference>
<proteinExistence type="predicted"/>
<accession>A0AAX3T164</accession>
<dbReference type="Gene3D" id="3.50.50.60">
    <property type="entry name" value="FAD/NAD(P)-binding domain"/>
    <property type="match status" value="1"/>
</dbReference>
<name>A0AAX3T164_SPICI</name>
<protein>
    <submittedName>
        <fullName evidence="2">Uncharacterized protein</fullName>
    </submittedName>
</protein>
<dbReference type="AlphaFoldDB" id="A0AAX3T164"/>
<evidence type="ECO:0000256" key="1">
    <source>
        <dbReference type="SAM" id="Coils"/>
    </source>
</evidence>